<dbReference type="GO" id="GO:0051537">
    <property type="term" value="F:2 iron, 2 sulfur cluster binding"/>
    <property type="evidence" value="ECO:0007669"/>
    <property type="project" value="UniProtKB-KW"/>
</dbReference>
<gene>
    <name evidence="10" type="ORF">IAC50_03375</name>
</gene>
<comment type="cofactor">
    <cofactor evidence="1">
        <name>[3Fe-4S] cluster</name>
        <dbReference type="ChEBI" id="CHEBI:21137"/>
    </cofactor>
</comment>
<evidence type="ECO:0000256" key="4">
    <source>
        <dbReference type="ARBA" id="ARBA00022723"/>
    </source>
</evidence>
<dbReference type="PANTHER" id="PTHR44379:SF5">
    <property type="entry name" value="OXIDOREDUCTASE WITH IRON-SULFUR SUBUNIT"/>
    <property type="match status" value="1"/>
</dbReference>
<dbReference type="InterPro" id="IPR012675">
    <property type="entry name" value="Beta-grasp_dom_sf"/>
</dbReference>
<dbReference type="InterPro" id="IPR036884">
    <property type="entry name" value="2Fe-2S-bd_dom_sf"/>
</dbReference>
<dbReference type="EMBL" id="DVMP01000069">
    <property type="protein sequence ID" value="HIU25528.1"/>
    <property type="molecule type" value="Genomic_DNA"/>
</dbReference>
<keyword evidence="7" id="KW-0411">Iron-sulfur</keyword>
<dbReference type="GO" id="GO:0009055">
    <property type="term" value="F:electron transfer activity"/>
    <property type="evidence" value="ECO:0007669"/>
    <property type="project" value="InterPro"/>
</dbReference>
<dbReference type="InterPro" id="IPR051452">
    <property type="entry name" value="Diverse_Oxidoreductases"/>
</dbReference>
<evidence type="ECO:0000256" key="8">
    <source>
        <dbReference type="ARBA" id="ARBA00034078"/>
    </source>
</evidence>
<evidence type="ECO:0000256" key="1">
    <source>
        <dbReference type="ARBA" id="ARBA00001927"/>
    </source>
</evidence>
<comment type="caution">
    <text evidence="10">The sequence shown here is derived from an EMBL/GenBank/DDBJ whole genome shotgun (WGS) entry which is preliminary data.</text>
</comment>
<dbReference type="SUPFAM" id="SSF47741">
    <property type="entry name" value="CO dehydrogenase ISP C-domain like"/>
    <property type="match status" value="1"/>
</dbReference>
<feature type="domain" description="2Fe-2S ferredoxin-type" evidence="9">
    <location>
        <begin position="4"/>
        <end position="84"/>
    </location>
</feature>
<dbReference type="PANTHER" id="PTHR44379">
    <property type="entry name" value="OXIDOREDUCTASE WITH IRON-SULFUR SUBUNIT"/>
    <property type="match status" value="1"/>
</dbReference>
<comment type="similarity">
    <text evidence="2">Belongs to the succinate dehydrogenase/fumarate reductase iron-sulfur protein family.</text>
</comment>
<evidence type="ECO:0000313" key="11">
    <source>
        <dbReference type="Proteomes" id="UP000824090"/>
    </source>
</evidence>
<organism evidence="10 11">
    <name type="scientific">Candidatus Allocopromorpha excrementigallinarum</name>
    <dbReference type="NCBI Taxonomy" id="2840742"/>
    <lineage>
        <taxon>Bacteria</taxon>
        <taxon>Bacillati</taxon>
        <taxon>Bacillota</taxon>
        <taxon>Clostridia</taxon>
        <taxon>Eubacteriales</taxon>
        <taxon>Eubacteriaceae</taxon>
        <taxon>Eubacteriaceae incertae sedis</taxon>
        <taxon>Candidatus Allocopromorpha</taxon>
    </lineage>
</organism>
<evidence type="ECO:0000256" key="5">
    <source>
        <dbReference type="ARBA" id="ARBA00023002"/>
    </source>
</evidence>
<evidence type="ECO:0000313" key="10">
    <source>
        <dbReference type="EMBL" id="HIU25528.1"/>
    </source>
</evidence>
<comment type="cofactor">
    <cofactor evidence="8">
        <name>[2Fe-2S] cluster</name>
        <dbReference type="ChEBI" id="CHEBI:190135"/>
    </cofactor>
</comment>
<evidence type="ECO:0000256" key="7">
    <source>
        <dbReference type="ARBA" id="ARBA00023014"/>
    </source>
</evidence>
<dbReference type="AlphaFoldDB" id="A0A9D1HZL3"/>
<dbReference type="Gene3D" id="3.10.20.30">
    <property type="match status" value="1"/>
</dbReference>
<name>A0A9D1HZL3_9FIRM</name>
<protein>
    <submittedName>
        <fullName evidence="10">(2Fe-2S)-binding protein</fullName>
    </submittedName>
</protein>
<proteinExistence type="inferred from homology"/>
<dbReference type="PROSITE" id="PS00197">
    <property type="entry name" value="2FE2S_FER_1"/>
    <property type="match status" value="1"/>
</dbReference>
<dbReference type="CDD" id="cd00207">
    <property type="entry name" value="fer2"/>
    <property type="match status" value="1"/>
</dbReference>
<dbReference type="GO" id="GO:0016491">
    <property type="term" value="F:oxidoreductase activity"/>
    <property type="evidence" value="ECO:0007669"/>
    <property type="project" value="UniProtKB-KW"/>
</dbReference>
<dbReference type="PROSITE" id="PS51085">
    <property type="entry name" value="2FE2S_FER_2"/>
    <property type="match status" value="1"/>
</dbReference>
<sequence>MNKDNIKLCINGRDYRLTVGKDFEVEETLSTVLRERLGFTGVRVSCNQGACGACTVLINGKSALSCMMLAVEADGCDITTIEGIAADDPVIEAFANETDHGYGTAMQCGFCTPGFVLETKSLLADNPHPSDEEIREALSGHVCRCGVYQGIEHAVHKVSRAVKEGE</sequence>
<keyword evidence="4" id="KW-0479">Metal-binding</keyword>
<dbReference type="Pfam" id="PF01799">
    <property type="entry name" value="Fer2_2"/>
    <property type="match status" value="1"/>
</dbReference>
<dbReference type="Pfam" id="PF13085">
    <property type="entry name" value="Fer2_3"/>
    <property type="match status" value="1"/>
</dbReference>
<dbReference type="InterPro" id="IPR025192">
    <property type="entry name" value="Succ_DH/fum_Rdtase_N"/>
</dbReference>
<keyword evidence="5" id="KW-0560">Oxidoreductase</keyword>
<evidence type="ECO:0000256" key="2">
    <source>
        <dbReference type="ARBA" id="ARBA00009433"/>
    </source>
</evidence>
<dbReference type="InterPro" id="IPR006058">
    <property type="entry name" value="2Fe2S_fd_BS"/>
</dbReference>
<evidence type="ECO:0000256" key="6">
    <source>
        <dbReference type="ARBA" id="ARBA00023004"/>
    </source>
</evidence>
<keyword evidence="6" id="KW-0408">Iron</keyword>
<reference evidence="10" key="1">
    <citation type="submission" date="2020-10" db="EMBL/GenBank/DDBJ databases">
        <authorList>
            <person name="Gilroy R."/>
        </authorList>
    </citation>
    <scope>NUCLEOTIDE SEQUENCE</scope>
    <source>
        <strain evidence="10">ChiHcec3-6078</strain>
    </source>
</reference>
<dbReference type="InterPro" id="IPR001041">
    <property type="entry name" value="2Fe-2S_ferredoxin-type"/>
</dbReference>
<dbReference type="Proteomes" id="UP000824090">
    <property type="component" value="Unassembled WGS sequence"/>
</dbReference>
<reference evidence="10" key="2">
    <citation type="journal article" date="2021" name="PeerJ">
        <title>Extensive microbial diversity within the chicken gut microbiome revealed by metagenomics and culture.</title>
        <authorList>
            <person name="Gilroy R."/>
            <person name="Ravi A."/>
            <person name="Getino M."/>
            <person name="Pursley I."/>
            <person name="Horton D.L."/>
            <person name="Alikhan N.F."/>
            <person name="Baker D."/>
            <person name="Gharbi K."/>
            <person name="Hall N."/>
            <person name="Watson M."/>
            <person name="Adriaenssens E.M."/>
            <person name="Foster-Nyarko E."/>
            <person name="Jarju S."/>
            <person name="Secka A."/>
            <person name="Antonio M."/>
            <person name="Oren A."/>
            <person name="Chaudhuri R.R."/>
            <person name="La Ragione R."/>
            <person name="Hildebrand F."/>
            <person name="Pallen M.J."/>
        </authorList>
    </citation>
    <scope>NUCLEOTIDE SEQUENCE</scope>
    <source>
        <strain evidence="10">ChiHcec3-6078</strain>
    </source>
</reference>
<accession>A0A9D1HZL3</accession>
<dbReference type="InterPro" id="IPR002888">
    <property type="entry name" value="2Fe-2S-bd"/>
</dbReference>
<dbReference type="GO" id="GO:0046872">
    <property type="term" value="F:metal ion binding"/>
    <property type="evidence" value="ECO:0007669"/>
    <property type="project" value="UniProtKB-KW"/>
</dbReference>
<dbReference type="Gene3D" id="1.10.150.120">
    <property type="entry name" value="[2Fe-2S]-binding domain"/>
    <property type="match status" value="1"/>
</dbReference>
<evidence type="ECO:0000259" key="9">
    <source>
        <dbReference type="PROSITE" id="PS51085"/>
    </source>
</evidence>
<dbReference type="SUPFAM" id="SSF54292">
    <property type="entry name" value="2Fe-2S ferredoxin-like"/>
    <property type="match status" value="1"/>
</dbReference>
<dbReference type="InterPro" id="IPR036010">
    <property type="entry name" value="2Fe-2S_ferredoxin-like_sf"/>
</dbReference>
<evidence type="ECO:0000256" key="3">
    <source>
        <dbReference type="ARBA" id="ARBA00022714"/>
    </source>
</evidence>
<keyword evidence="3" id="KW-0001">2Fe-2S</keyword>